<accession>A0ABW5QBS1</accession>
<evidence type="ECO:0000256" key="5">
    <source>
        <dbReference type="ARBA" id="ARBA00023002"/>
    </source>
</evidence>
<dbReference type="InterPro" id="IPR036396">
    <property type="entry name" value="Cyt_P450_sf"/>
</dbReference>
<evidence type="ECO:0000256" key="1">
    <source>
        <dbReference type="ARBA" id="ARBA00001971"/>
    </source>
</evidence>
<comment type="caution">
    <text evidence="8">The sequence shown here is derived from an EMBL/GenBank/DDBJ whole genome shotgun (WGS) entry which is preliminary data.</text>
</comment>
<evidence type="ECO:0000256" key="7">
    <source>
        <dbReference type="ARBA" id="ARBA00023033"/>
    </source>
</evidence>
<evidence type="ECO:0000256" key="2">
    <source>
        <dbReference type="ARBA" id="ARBA00010617"/>
    </source>
</evidence>
<sequence length="411" mass="48356">MSHQRKIPKETGWDHSIELLREGYYFILNRTGKFDSRVVLTRILGAKTICMVGKKEAELFYDTDKFYREEAAPTSAQKTILGQGGVQGLDGEEHRHRKAMFMSLMTKEALNEIQQLTKEEWQSYINKETDEVEIYEAAKVVLTRIALRWTGVPYKEEEVQYWASNLSPLFEYASKIGPKNIKSRWSRQKLESKLEDLIQKVRKERINVDRSRAFYQFSMHKDLNGELLDQHIAAVELLNLIRPLVAIAVYINFTFLGWFEHPEQVKAIKNGELNSEQFIQEVRRYYPFFPFVVARVRKDFTWNNYIFKKDTVTFLDLYGTNHDPEIWDEPDEFKPTRFNGWEGTPFDFIPQGGGEFDIGHRCAGEWITIKILKTTLEYFINEVTFEFPDQEPEYQMNDIPPKPKVIIKMKG</sequence>
<keyword evidence="5" id="KW-0560">Oxidoreductase</keyword>
<keyword evidence="9" id="KW-1185">Reference proteome</keyword>
<gene>
    <name evidence="8" type="ORF">ACFSW4_10700</name>
</gene>
<dbReference type="Gene3D" id="1.10.630.10">
    <property type="entry name" value="Cytochrome P450"/>
    <property type="match status" value="1"/>
</dbReference>
<dbReference type="Proteomes" id="UP001597452">
    <property type="component" value="Unassembled WGS sequence"/>
</dbReference>
<protein>
    <submittedName>
        <fullName evidence="8">Cytochrome P450</fullName>
    </submittedName>
</protein>
<dbReference type="InterPro" id="IPR001128">
    <property type="entry name" value="Cyt_P450"/>
</dbReference>
<name>A0ABW5QBS1_9BACI</name>
<evidence type="ECO:0000256" key="4">
    <source>
        <dbReference type="ARBA" id="ARBA00022723"/>
    </source>
</evidence>
<evidence type="ECO:0000313" key="9">
    <source>
        <dbReference type="Proteomes" id="UP001597452"/>
    </source>
</evidence>
<reference evidence="9" key="1">
    <citation type="journal article" date="2019" name="Int. J. Syst. Evol. Microbiol.">
        <title>The Global Catalogue of Microorganisms (GCM) 10K type strain sequencing project: providing services to taxonomists for standard genome sequencing and annotation.</title>
        <authorList>
            <consortium name="The Broad Institute Genomics Platform"/>
            <consortium name="The Broad Institute Genome Sequencing Center for Infectious Disease"/>
            <person name="Wu L."/>
            <person name="Ma J."/>
        </authorList>
    </citation>
    <scope>NUCLEOTIDE SEQUENCE [LARGE SCALE GENOMIC DNA]</scope>
    <source>
        <strain evidence="9">TISTR 1571</strain>
    </source>
</reference>
<keyword evidence="6" id="KW-0408">Iron</keyword>
<evidence type="ECO:0000256" key="6">
    <source>
        <dbReference type="ARBA" id="ARBA00023004"/>
    </source>
</evidence>
<dbReference type="PANTHER" id="PTHR24286">
    <property type="entry name" value="CYTOCHROME P450 26"/>
    <property type="match status" value="1"/>
</dbReference>
<keyword evidence="7" id="KW-0503">Monooxygenase</keyword>
<dbReference type="SUPFAM" id="SSF48264">
    <property type="entry name" value="Cytochrome P450"/>
    <property type="match status" value="1"/>
</dbReference>
<dbReference type="CDD" id="cd11067">
    <property type="entry name" value="CYP152"/>
    <property type="match status" value="1"/>
</dbReference>
<dbReference type="PANTHER" id="PTHR24286:SF24">
    <property type="entry name" value="LANOSTEROL 14-ALPHA DEMETHYLASE"/>
    <property type="match status" value="1"/>
</dbReference>
<proteinExistence type="inferred from homology"/>
<dbReference type="PRINTS" id="PR00463">
    <property type="entry name" value="EP450I"/>
</dbReference>
<dbReference type="EMBL" id="JBHUMZ010000023">
    <property type="protein sequence ID" value="MFD2639336.1"/>
    <property type="molecule type" value="Genomic_DNA"/>
</dbReference>
<comment type="similarity">
    <text evidence="2">Belongs to the cytochrome P450 family.</text>
</comment>
<keyword evidence="4" id="KW-0479">Metal-binding</keyword>
<dbReference type="InterPro" id="IPR002401">
    <property type="entry name" value="Cyt_P450_E_grp-I"/>
</dbReference>
<comment type="cofactor">
    <cofactor evidence="1">
        <name>heme</name>
        <dbReference type="ChEBI" id="CHEBI:30413"/>
    </cofactor>
</comment>
<dbReference type="Pfam" id="PF00067">
    <property type="entry name" value="p450"/>
    <property type="match status" value="1"/>
</dbReference>
<organism evidence="8 9">
    <name type="scientific">Piscibacillus salipiscarius</name>
    <dbReference type="NCBI Taxonomy" id="299480"/>
    <lineage>
        <taxon>Bacteria</taxon>
        <taxon>Bacillati</taxon>
        <taxon>Bacillota</taxon>
        <taxon>Bacilli</taxon>
        <taxon>Bacillales</taxon>
        <taxon>Bacillaceae</taxon>
        <taxon>Piscibacillus</taxon>
    </lineage>
</organism>
<keyword evidence="3" id="KW-0349">Heme</keyword>
<evidence type="ECO:0000313" key="8">
    <source>
        <dbReference type="EMBL" id="MFD2639336.1"/>
    </source>
</evidence>
<dbReference type="RefSeq" id="WP_377329205.1">
    <property type="nucleotide sequence ID" value="NZ_JBHUMZ010000023.1"/>
</dbReference>
<evidence type="ECO:0000256" key="3">
    <source>
        <dbReference type="ARBA" id="ARBA00022617"/>
    </source>
</evidence>